<name>A0A9N7RHP2_STRHE</name>
<feature type="non-terminal residue" evidence="1">
    <location>
        <position position="77"/>
    </location>
</feature>
<feature type="non-terminal residue" evidence="1">
    <location>
        <position position="1"/>
    </location>
</feature>
<reference evidence="1" key="1">
    <citation type="submission" date="2019-12" db="EMBL/GenBank/DDBJ databases">
        <authorList>
            <person name="Scholes J."/>
        </authorList>
    </citation>
    <scope>NUCLEOTIDE SEQUENCE</scope>
</reference>
<gene>
    <name evidence="1" type="ORF">SHERM_26476</name>
</gene>
<evidence type="ECO:0000313" key="2">
    <source>
        <dbReference type="Proteomes" id="UP001153555"/>
    </source>
</evidence>
<proteinExistence type="predicted"/>
<dbReference type="EMBL" id="CACSLK010027831">
    <property type="protein sequence ID" value="CAA0831093.1"/>
    <property type="molecule type" value="Genomic_DNA"/>
</dbReference>
<protein>
    <submittedName>
        <fullName evidence="1">Uncharacterized protein</fullName>
    </submittedName>
</protein>
<organism evidence="1 2">
    <name type="scientific">Striga hermonthica</name>
    <name type="common">Purple witchweed</name>
    <name type="synonym">Buchnera hermonthica</name>
    <dbReference type="NCBI Taxonomy" id="68872"/>
    <lineage>
        <taxon>Eukaryota</taxon>
        <taxon>Viridiplantae</taxon>
        <taxon>Streptophyta</taxon>
        <taxon>Embryophyta</taxon>
        <taxon>Tracheophyta</taxon>
        <taxon>Spermatophyta</taxon>
        <taxon>Magnoliopsida</taxon>
        <taxon>eudicotyledons</taxon>
        <taxon>Gunneridae</taxon>
        <taxon>Pentapetalae</taxon>
        <taxon>asterids</taxon>
        <taxon>lamiids</taxon>
        <taxon>Lamiales</taxon>
        <taxon>Orobanchaceae</taxon>
        <taxon>Buchnereae</taxon>
        <taxon>Striga</taxon>
    </lineage>
</organism>
<dbReference type="AlphaFoldDB" id="A0A9N7RHP2"/>
<keyword evidence="2" id="KW-1185">Reference proteome</keyword>
<evidence type="ECO:0000313" key="1">
    <source>
        <dbReference type="EMBL" id="CAA0831093.1"/>
    </source>
</evidence>
<accession>A0A9N7RHP2</accession>
<dbReference type="Proteomes" id="UP001153555">
    <property type="component" value="Unassembled WGS sequence"/>
</dbReference>
<comment type="caution">
    <text evidence="1">The sequence shown here is derived from an EMBL/GenBank/DDBJ whole genome shotgun (WGS) entry which is preliminary data.</text>
</comment>
<sequence>SRPCREVHPLQELQRLLLANGIADVDLVFSRWEAISETIRQIFFFSDFAIHIPKLKLLGRAYLSRFSGFLVFGPVMT</sequence>